<dbReference type="EMBL" id="LR899013">
    <property type="protein sequence ID" value="CAD7090185.1"/>
    <property type="molecule type" value="Genomic_DNA"/>
</dbReference>
<comment type="subcellular location">
    <subcellularLocation>
        <location evidence="2">Cytoplasm</location>
    </subcellularLocation>
    <subcellularLocation>
        <location evidence="1">Early endosome</location>
    </subcellularLocation>
</comment>
<feature type="coiled-coil region" evidence="15">
    <location>
        <begin position="79"/>
        <end position="209"/>
    </location>
</feature>
<dbReference type="InterPro" id="IPR018514">
    <property type="entry name" value="Rabaptin_CC"/>
</dbReference>
<keyword evidence="10 14" id="KW-0863">Zinc-finger</keyword>
<dbReference type="InterPro" id="IPR000306">
    <property type="entry name" value="Znf_FYVE"/>
</dbReference>
<protein>
    <recommendedName>
        <fullName evidence="16">FYVE-type domain-containing protein</fullName>
    </recommendedName>
</protein>
<dbReference type="FunFam" id="1.20.5.730:FF:000005">
    <property type="entry name" value="RABaptiN (Rab effector)"/>
    <property type="match status" value="1"/>
</dbReference>
<dbReference type="GO" id="GO:0005769">
    <property type="term" value="C:early endosome"/>
    <property type="evidence" value="ECO:0007669"/>
    <property type="project" value="UniProtKB-SubCell"/>
</dbReference>
<dbReference type="CDD" id="cd15739">
    <property type="entry name" value="FYVE_RABE_unchar"/>
    <property type="match status" value="1"/>
</dbReference>
<evidence type="ECO:0000256" key="15">
    <source>
        <dbReference type="SAM" id="Coils"/>
    </source>
</evidence>
<dbReference type="InterPro" id="IPR003914">
    <property type="entry name" value="Rabaptin"/>
</dbReference>
<dbReference type="OrthoDB" id="79940at2759"/>
<evidence type="ECO:0000256" key="14">
    <source>
        <dbReference type="PROSITE-ProRule" id="PRU00091"/>
    </source>
</evidence>
<dbReference type="PANTHER" id="PTHR31179:SF7">
    <property type="entry name" value="FYVE-TYPE DOMAIN-CONTAINING PROTEIN"/>
    <property type="match status" value="1"/>
</dbReference>
<keyword evidence="12" id="KW-0653">Protein transport</keyword>
<dbReference type="AlphaFoldDB" id="A0A7R8YZ77"/>
<dbReference type="Pfam" id="PF09311">
    <property type="entry name" value="Rab5-bind"/>
    <property type="match status" value="1"/>
</dbReference>
<sequence length="716" mass="83022">MAALPKLEEDNSIFTSKTAKSCVNQLSIAFRQFGWSSQVGLVFCVFCSASQVWLEITERNYPKTMEEARPVDGDPPNNEEDLKAQIAKLTAEKRKQHDEFNIQRARLKELYLQKEAECKKLSGEMENMQKQLDDVKSQLVVVEYRTESDRQQQERKAQEEIASLQQLVQDTIEESSICKAELEHLREEMIRVKQENRDLRELIAHQQQDTPSLAPVLSHVKKTLARKLGADSSASNETSLDESMRKVNKYAQEDAQVLRSLVVPLEEEIKALKEKLRATDEELQSYRGANIEQPSAEVIATTSQNEICMQSSPIHLKPDATDSMTKSTSMDYIQCEMCQNYETQLVQAQKQLTDEKEKNEKLQKAILDTREELKKESALRRDLEEEWQQKREIHKEEVQSLTEQVKKSEKELINLQQQFLDTKDEITRQLYRLTADREQINKHLETLQGDNDFLSGRYLDTSEEIQNQRIDLPNNVDELHILLLKQRDELIQARVGVEFERRKCVSYVDETNLLRDQLESIDSERKAYDKKVQSHIRSLEERLKAVLNKEQNTELMKKTFERKEAELNEQLSELRVQVIDLREANEKLEKAHSDSKSQIKILQDELSTSEHVQKDFVKLSQSLQITLEKIRQADTQVRWQDDEDVEKCPNCSVLFTVTCRKQHCRHCGTIYCDKCLTKTVPSGPRNKPARVCDICHTLLIPNTAPYFSQAPPQSPT</sequence>
<evidence type="ECO:0000256" key="11">
    <source>
        <dbReference type="ARBA" id="ARBA00022833"/>
    </source>
</evidence>
<proteinExistence type="inferred from homology"/>
<dbReference type="Gene3D" id="1.20.5.730">
    <property type="entry name" value="Single helix bin"/>
    <property type="match status" value="1"/>
</dbReference>
<keyword evidence="4" id="KW-0813">Transport</keyword>
<gene>
    <name evidence="17" type="ORF">HERILL_LOCUS12684</name>
</gene>
<dbReference type="InterPro" id="IPR011011">
    <property type="entry name" value="Znf_FYVE_PHD"/>
</dbReference>
<feature type="coiled-coil region" evidence="15">
    <location>
        <begin position="262"/>
        <end position="289"/>
    </location>
</feature>
<dbReference type="SUPFAM" id="SSF57903">
    <property type="entry name" value="FYVE/PHD zinc finger"/>
    <property type="match status" value="1"/>
</dbReference>
<feature type="coiled-coil region" evidence="15">
    <location>
        <begin position="338"/>
        <end position="425"/>
    </location>
</feature>
<evidence type="ECO:0000256" key="9">
    <source>
        <dbReference type="ARBA" id="ARBA00022753"/>
    </source>
</evidence>
<evidence type="ECO:0000256" key="3">
    <source>
        <dbReference type="ARBA" id="ARBA00006603"/>
    </source>
</evidence>
<keyword evidence="9" id="KW-0967">Endosome</keyword>
<feature type="coiled-coil region" evidence="15">
    <location>
        <begin position="536"/>
        <end position="605"/>
    </location>
</feature>
<dbReference type="InterPro" id="IPR013083">
    <property type="entry name" value="Znf_RING/FYVE/PHD"/>
</dbReference>
<evidence type="ECO:0000259" key="16">
    <source>
        <dbReference type="PROSITE" id="PS50178"/>
    </source>
</evidence>
<dbReference type="InterPro" id="IPR015390">
    <property type="entry name" value="Rabaptin_Rab5-bd_dom"/>
</dbReference>
<dbReference type="SMART" id="SM00064">
    <property type="entry name" value="FYVE"/>
    <property type="match status" value="1"/>
</dbReference>
<comment type="similarity">
    <text evidence="3">Belongs to the rabaptin family.</text>
</comment>
<dbReference type="SUPFAM" id="SSF103652">
    <property type="entry name" value="G protein-binding domain"/>
    <property type="match status" value="1"/>
</dbReference>
<evidence type="ECO:0000313" key="17">
    <source>
        <dbReference type="EMBL" id="CAD7090185.1"/>
    </source>
</evidence>
<feature type="domain" description="FYVE-type" evidence="16">
    <location>
        <begin position="642"/>
        <end position="700"/>
    </location>
</feature>
<dbReference type="Proteomes" id="UP000594454">
    <property type="component" value="Chromosome 5"/>
</dbReference>
<keyword evidence="6" id="KW-0597">Phosphoprotein</keyword>
<dbReference type="Gene3D" id="3.30.40.10">
    <property type="entry name" value="Zinc/RING finger domain, C3HC4 (zinc finger)"/>
    <property type="match status" value="1"/>
</dbReference>
<name>A0A7R8YZ77_HERIL</name>
<evidence type="ECO:0000256" key="7">
    <source>
        <dbReference type="ARBA" id="ARBA00022583"/>
    </source>
</evidence>
<keyword evidence="13 15" id="KW-0175">Coiled coil</keyword>
<keyword evidence="7" id="KW-0254">Endocytosis</keyword>
<dbReference type="GO" id="GO:0015031">
    <property type="term" value="P:protein transport"/>
    <property type="evidence" value="ECO:0007669"/>
    <property type="project" value="UniProtKB-KW"/>
</dbReference>
<keyword evidence="8" id="KW-0479">Metal-binding</keyword>
<keyword evidence="11" id="KW-0862">Zinc</keyword>
<accession>A0A7R8YZ77</accession>
<dbReference type="InterPro" id="IPR017455">
    <property type="entry name" value="Znf_FYVE-rel"/>
</dbReference>
<dbReference type="GO" id="GO:0006897">
    <property type="term" value="P:endocytosis"/>
    <property type="evidence" value="ECO:0007669"/>
    <property type="project" value="UniProtKB-KW"/>
</dbReference>
<dbReference type="PANTHER" id="PTHR31179">
    <property type="entry name" value="RAB GTPASE-BINDING EFFECTOR PROTEIN"/>
    <property type="match status" value="1"/>
</dbReference>
<evidence type="ECO:0000256" key="12">
    <source>
        <dbReference type="ARBA" id="ARBA00022927"/>
    </source>
</evidence>
<dbReference type="Pfam" id="PF01363">
    <property type="entry name" value="FYVE"/>
    <property type="match status" value="1"/>
</dbReference>
<evidence type="ECO:0000256" key="6">
    <source>
        <dbReference type="ARBA" id="ARBA00022553"/>
    </source>
</evidence>
<evidence type="ECO:0000256" key="5">
    <source>
        <dbReference type="ARBA" id="ARBA00022490"/>
    </source>
</evidence>
<dbReference type="PROSITE" id="PS50178">
    <property type="entry name" value="ZF_FYVE"/>
    <property type="match status" value="1"/>
</dbReference>
<evidence type="ECO:0000256" key="2">
    <source>
        <dbReference type="ARBA" id="ARBA00004496"/>
    </source>
</evidence>
<evidence type="ECO:0000313" key="18">
    <source>
        <dbReference type="Proteomes" id="UP000594454"/>
    </source>
</evidence>
<reference evidence="17 18" key="1">
    <citation type="submission" date="2020-11" db="EMBL/GenBank/DDBJ databases">
        <authorList>
            <person name="Wallbank WR R."/>
            <person name="Pardo Diaz C."/>
            <person name="Kozak K."/>
            <person name="Martin S."/>
            <person name="Jiggins C."/>
            <person name="Moest M."/>
            <person name="Warren A I."/>
            <person name="Generalovic N T."/>
            <person name="Byers J.R.P. K."/>
            <person name="Montejo-Kovacevich G."/>
            <person name="Yen C E."/>
        </authorList>
    </citation>
    <scope>NUCLEOTIDE SEQUENCE [LARGE SCALE GENOMIC DNA]</scope>
</reference>
<organism evidence="17 18">
    <name type="scientific">Hermetia illucens</name>
    <name type="common">Black soldier fly</name>
    <dbReference type="NCBI Taxonomy" id="343691"/>
    <lineage>
        <taxon>Eukaryota</taxon>
        <taxon>Metazoa</taxon>
        <taxon>Ecdysozoa</taxon>
        <taxon>Arthropoda</taxon>
        <taxon>Hexapoda</taxon>
        <taxon>Insecta</taxon>
        <taxon>Pterygota</taxon>
        <taxon>Neoptera</taxon>
        <taxon>Endopterygota</taxon>
        <taxon>Diptera</taxon>
        <taxon>Brachycera</taxon>
        <taxon>Stratiomyomorpha</taxon>
        <taxon>Stratiomyidae</taxon>
        <taxon>Hermetiinae</taxon>
        <taxon>Hermetia</taxon>
    </lineage>
</organism>
<evidence type="ECO:0000256" key="8">
    <source>
        <dbReference type="ARBA" id="ARBA00022723"/>
    </source>
</evidence>
<evidence type="ECO:0000256" key="10">
    <source>
        <dbReference type="ARBA" id="ARBA00022771"/>
    </source>
</evidence>
<dbReference type="GO" id="GO:0008270">
    <property type="term" value="F:zinc ion binding"/>
    <property type="evidence" value="ECO:0007669"/>
    <property type="project" value="UniProtKB-KW"/>
</dbReference>
<dbReference type="FunCoup" id="A0A7R8YZ77">
    <property type="interactions" value="943"/>
</dbReference>
<evidence type="ECO:0000256" key="13">
    <source>
        <dbReference type="ARBA" id="ARBA00023054"/>
    </source>
</evidence>
<dbReference type="GO" id="GO:0005096">
    <property type="term" value="F:GTPase activator activity"/>
    <property type="evidence" value="ECO:0007669"/>
    <property type="project" value="InterPro"/>
</dbReference>
<evidence type="ECO:0000256" key="1">
    <source>
        <dbReference type="ARBA" id="ARBA00004412"/>
    </source>
</evidence>
<keyword evidence="5" id="KW-0963">Cytoplasm</keyword>
<evidence type="ECO:0000256" key="4">
    <source>
        <dbReference type="ARBA" id="ARBA00022448"/>
    </source>
</evidence>
<dbReference type="GO" id="GO:0008083">
    <property type="term" value="F:growth factor activity"/>
    <property type="evidence" value="ECO:0007669"/>
    <property type="project" value="InterPro"/>
</dbReference>
<dbReference type="InParanoid" id="A0A7R8YZ77"/>
<dbReference type="Pfam" id="PF03528">
    <property type="entry name" value="Rabaptin"/>
    <property type="match status" value="1"/>
</dbReference>
<keyword evidence="18" id="KW-1185">Reference proteome</keyword>